<name>A0A9J7ANH0_9PROT</name>
<gene>
    <name evidence="6" type="ORF">NUH88_11985</name>
</gene>
<accession>A0A9J7ANH0</accession>
<dbReference type="InterPro" id="IPR055396">
    <property type="entry name" value="DUF7088"/>
</dbReference>
<evidence type="ECO:0000256" key="1">
    <source>
        <dbReference type="SAM" id="Coils"/>
    </source>
</evidence>
<proteinExistence type="predicted"/>
<feature type="domain" description="DUF7088" evidence="5">
    <location>
        <begin position="45"/>
        <end position="145"/>
    </location>
</feature>
<dbReference type="Pfam" id="PF09822">
    <property type="entry name" value="ABC_transp_aux"/>
    <property type="match status" value="1"/>
</dbReference>
<evidence type="ECO:0000256" key="2">
    <source>
        <dbReference type="SAM" id="MobiDB-lite"/>
    </source>
</evidence>
<evidence type="ECO:0000259" key="5">
    <source>
        <dbReference type="Pfam" id="PF23357"/>
    </source>
</evidence>
<evidence type="ECO:0000313" key="6">
    <source>
        <dbReference type="EMBL" id="UUX48137.1"/>
    </source>
</evidence>
<keyword evidence="3" id="KW-0472">Membrane</keyword>
<keyword evidence="1" id="KW-0175">Coiled coil</keyword>
<dbReference type="AlphaFoldDB" id="A0A9J7ANH0"/>
<reference evidence="6" key="1">
    <citation type="submission" date="2022-08" db="EMBL/GenBank/DDBJ databases">
        <title>Nisaea acidiphila sp. nov., isolated from a marine algal debris and emended description of the genus Nisaea Urios et al. 2008.</title>
        <authorList>
            <person name="Kwon K."/>
        </authorList>
    </citation>
    <scope>NUCLEOTIDE SEQUENCE</scope>
    <source>
        <strain evidence="6">MEBiC11861</strain>
    </source>
</reference>
<dbReference type="RefSeq" id="WP_257766645.1">
    <property type="nucleotide sequence ID" value="NZ_CP102480.1"/>
</dbReference>
<dbReference type="KEGG" id="naci:NUH88_11985"/>
<evidence type="ECO:0000313" key="7">
    <source>
        <dbReference type="Proteomes" id="UP001060336"/>
    </source>
</evidence>
<evidence type="ECO:0000259" key="4">
    <source>
        <dbReference type="Pfam" id="PF09822"/>
    </source>
</evidence>
<dbReference type="InterPro" id="IPR019196">
    <property type="entry name" value="ABC_transp_unknown"/>
</dbReference>
<keyword evidence="7" id="KW-1185">Reference proteome</keyword>
<feature type="domain" description="ABC-type uncharacterised transport system" evidence="4">
    <location>
        <begin position="183"/>
        <end position="506"/>
    </location>
</feature>
<feature type="coiled-coil region" evidence="1">
    <location>
        <begin position="529"/>
        <end position="615"/>
    </location>
</feature>
<organism evidence="6 7">
    <name type="scientific">Nisaea acidiphila</name>
    <dbReference type="NCBI Taxonomy" id="1862145"/>
    <lineage>
        <taxon>Bacteria</taxon>
        <taxon>Pseudomonadati</taxon>
        <taxon>Pseudomonadota</taxon>
        <taxon>Alphaproteobacteria</taxon>
        <taxon>Rhodospirillales</taxon>
        <taxon>Thalassobaculaceae</taxon>
        <taxon>Nisaea</taxon>
    </lineage>
</organism>
<keyword evidence="3" id="KW-0812">Transmembrane</keyword>
<feature type="region of interest" description="Disordered" evidence="2">
    <location>
        <begin position="423"/>
        <end position="447"/>
    </location>
</feature>
<sequence length="652" mass="71900">MRALHTLFSQSRIAVTALALLLILFLALNILSANLLTSTRLDLTEEGLYSLSDATETLIENIEEPVTLKFYYSQSLGRNVPFYGIYAGRVRDLLGEYEARSGGKIRVEIYDPQPFTELEDRAVADGLQQIPLQEGGENVFFGIAGTNLTDDQEVIPFLQPERETFLEYDISRLIHALATPKRTVVGIVTSLPMDGTVRMNAMGQQTPVPPYVIADQIGATYETRYLDADLEKVPEDVTVLMLAHPGELGEKAQFAIDQFLLGGGKALIFVDPYSESEGGQAQFFGRSAPDSSDLPILFEHWGVDYDPTKVAADRLTARKVQPGQGRRLVDYVAWLELRGGNIDKSSPITTNVDTIAVASAGHIALAENARVRMTPLVSTSLGSMELDAEQVKGMRTPETLLKNYQPGASSFVVAARLTADALTTAFPDGPPTPKSAEGEEAPSEETGAAYKAQFPTVLSEAAVPLDVIVVADSDVLADRFWVQVQQFFGRRVPVPVSGNGDFVLNALDALSGSSSLLGLRGRGSTARPFEVLDRIEREAEKEYAAQEERLQKTLAETEQRFEQLRRGMPEGAAAIVSDSERAEIERYRQEILRIRSELRAVQRSVREDVDRLESELWFYNIALVPLLVTVLALLLALWRTMRRRRRLHAAAG</sequence>
<dbReference type="Pfam" id="PF23357">
    <property type="entry name" value="DUF7088"/>
    <property type="match status" value="1"/>
</dbReference>
<feature type="transmembrane region" description="Helical" evidence="3">
    <location>
        <begin position="616"/>
        <end position="638"/>
    </location>
</feature>
<dbReference type="EMBL" id="CP102480">
    <property type="protein sequence ID" value="UUX48137.1"/>
    <property type="molecule type" value="Genomic_DNA"/>
</dbReference>
<dbReference type="Proteomes" id="UP001060336">
    <property type="component" value="Chromosome"/>
</dbReference>
<evidence type="ECO:0000256" key="3">
    <source>
        <dbReference type="SAM" id="Phobius"/>
    </source>
</evidence>
<protein>
    <submittedName>
        <fullName evidence="6">GldG family protein</fullName>
    </submittedName>
</protein>
<keyword evidence="3" id="KW-1133">Transmembrane helix</keyword>